<organism evidence="7 8">
    <name type="scientific">Thermodesulfitimonas autotrophica</name>
    <dbReference type="NCBI Taxonomy" id="1894989"/>
    <lineage>
        <taxon>Bacteria</taxon>
        <taxon>Bacillati</taxon>
        <taxon>Bacillota</taxon>
        <taxon>Clostridia</taxon>
        <taxon>Thermoanaerobacterales</taxon>
        <taxon>Thermoanaerobacteraceae</taxon>
        <taxon>Thermodesulfitimonas</taxon>
    </lineage>
</organism>
<dbReference type="Pfam" id="PF06146">
    <property type="entry name" value="PsiE"/>
    <property type="match status" value="1"/>
</dbReference>
<dbReference type="RefSeq" id="WP_170157672.1">
    <property type="nucleotide sequence ID" value="NZ_RKRE01000001.1"/>
</dbReference>
<name>A0A3N5AXK8_9THEO</name>
<evidence type="ECO:0000313" key="7">
    <source>
        <dbReference type="EMBL" id="RPF49633.1"/>
    </source>
</evidence>
<evidence type="ECO:0000256" key="2">
    <source>
        <dbReference type="ARBA" id="ARBA00022475"/>
    </source>
</evidence>
<feature type="transmembrane region" description="Helical" evidence="6">
    <location>
        <begin position="26"/>
        <end position="47"/>
    </location>
</feature>
<keyword evidence="2" id="KW-1003">Cell membrane</keyword>
<dbReference type="Proteomes" id="UP000282654">
    <property type="component" value="Unassembled WGS sequence"/>
</dbReference>
<keyword evidence="4 6" id="KW-1133">Transmembrane helix</keyword>
<evidence type="ECO:0000256" key="1">
    <source>
        <dbReference type="ARBA" id="ARBA00004651"/>
    </source>
</evidence>
<comment type="subcellular location">
    <subcellularLocation>
        <location evidence="1">Cell membrane</location>
        <topology evidence="1">Multi-pass membrane protein</topology>
    </subcellularLocation>
</comment>
<protein>
    <submittedName>
        <fullName evidence="7">Uncharacterized membrane protein (DUF373 family)</fullName>
    </submittedName>
</protein>
<dbReference type="InterPro" id="IPR020948">
    <property type="entry name" value="P_starv_induced_PsiE-like"/>
</dbReference>
<keyword evidence="3 6" id="KW-0812">Transmembrane</keyword>
<feature type="transmembrane region" description="Helical" evidence="6">
    <location>
        <begin position="59"/>
        <end position="81"/>
    </location>
</feature>
<keyword evidence="8" id="KW-1185">Reference proteome</keyword>
<gene>
    <name evidence="7" type="ORF">EDD75_0452</name>
</gene>
<dbReference type="AlphaFoldDB" id="A0A3N5AXK8"/>
<proteinExistence type="predicted"/>
<comment type="caution">
    <text evidence="7">The sequence shown here is derived from an EMBL/GenBank/DDBJ whole genome shotgun (WGS) entry which is preliminary data.</text>
</comment>
<accession>A0A3N5AXK8</accession>
<sequence length="160" mass="17914">MAAEKKGVVLKEQPLFLRGMYLFNRIIHSFLGVSLVVIALLTLWLFMREICVTLIYKQKLVEGLLHALGTLLILWTVSELITTEIRYLAGHRLQVAVFVDVAIAATVRKILIADIEQMSLELRLFHLAALVGLGVIRWLLTCAVVEPEGRARQPGEKPSA</sequence>
<evidence type="ECO:0000256" key="4">
    <source>
        <dbReference type="ARBA" id="ARBA00022989"/>
    </source>
</evidence>
<evidence type="ECO:0000256" key="5">
    <source>
        <dbReference type="ARBA" id="ARBA00023136"/>
    </source>
</evidence>
<dbReference type="GO" id="GO:0005886">
    <property type="term" value="C:plasma membrane"/>
    <property type="evidence" value="ECO:0007669"/>
    <property type="project" value="UniProtKB-SubCell"/>
</dbReference>
<dbReference type="EMBL" id="RKRE01000001">
    <property type="protein sequence ID" value="RPF49633.1"/>
    <property type="molecule type" value="Genomic_DNA"/>
</dbReference>
<evidence type="ECO:0000256" key="6">
    <source>
        <dbReference type="SAM" id="Phobius"/>
    </source>
</evidence>
<reference evidence="7 8" key="1">
    <citation type="submission" date="2018-11" db="EMBL/GenBank/DDBJ databases">
        <title>Genomic Encyclopedia of Type Strains, Phase IV (KMG-IV): sequencing the most valuable type-strain genomes for metagenomic binning, comparative biology and taxonomic classification.</title>
        <authorList>
            <person name="Goeker M."/>
        </authorList>
    </citation>
    <scope>NUCLEOTIDE SEQUENCE [LARGE SCALE GENOMIC DNA]</scope>
    <source>
        <strain evidence="7 8">DSM 102936</strain>
    </source>
</reference>
<keyword evidence="5 6" id="KW-0472">Membrane</keyword>
<evidence type="ECO:0000313" key="8">
    <source>
        <dbReference type="Proteomes" id="UP000282654"/>
    </source>
</evidence>
<evidence type="ECO:0000256" key="3">
    <source>
        <dbReference type="ARBA" id="ARBA00022692"/>
    </source>
</evidence>